<comment type="caution">
    <text evidence="3">The sequence shown here is derived from an EMBL/GenBank/DDBJ whole genome shotgun (WGS) entry which is preliminary data.</text>
</comment>
<reference evidence="4" key="1">
    <citation type="submission" date="2020-01" db="EMBL/GenBank/DDBJ databases">
        <title>'Steroidobacter agaridevorans' sp. nov., agar-degrading bacteria isolated from rhizosphere soils.</title>
        <authorList>
            <person name="Ikenaga M."/>
            <person name="Kataoka M."/>
            <person name="Murouchi A."/>
            <person name="Katsuragi S."/>
            <person name="Sakai M."/>
        </authorList>
    </citation>
    <scope>NUCLEOTIDE SEQUENCE [LARGE SCALE GENOMIC DNA]</scope>
    <source>
        <strain evidence="4">YU21-B</strain>
    </source>
</reference>
<name>A0A829YFF0_9GAMM</name>
<organism evidence="3 4">
    <name type="scientific">Steroidobacter agaridevorans</name>
    <dbReference type="NCBI Taxonomy" id="2695856"/>
    <lineage>
        <taxon>Bacteria</taxon>
        <taxon>Pseudomonadati</taxon>
        <taxon>Pseudomonadota</taxon>
        <taxon>Gammaproteobacteria</taxon>
        <taxon>Steroidobacterales</taxon>
        <taxon>Steroidobacteraceae</taxon>
        <taxon>Steroidobacter</taxon>
    </lineage>
</organism>
<evidence type="ECO:0000259" key="2">
    <source>
        <dbReference type="Pfam" id="PF07978"/>
    </source>
</evidence>
<protein>
    <submittedName>
        <fullName evidence="3">NIPSNAP family containing protein</fullName>
    </submittedName>
</protein>
<dbReference type="Proteomes" id="UP000445000">
    <property type="component" value="Unassembled WGS sequence"/>
</dbReference>
<dbReference type="EMBL" id="BLJN01000003">
    <property type="protein sequence ID" value="GFE81578.1"/>
    <property type="molecule type" value="Genomic_DNA"/>
</dbReference>
<gene>
    <name evidence="3" type="ORF">GCM10011487_35780</name>
</gene>
<evidence type="ECO:0000313" key="4">
    <source>
        <dbReference type="Proteomes" id="UP000445000"/>
    </source>
</evidence>
<dbReference type="Gene3D" id="3.30.70.100">
    <property type="match status" value="1"/>
</dbReference>
<dbReference type="InterPro" id="IPR012577">
    <property type="entry name" value="NIPSNAP"/>
</dbReference>
<sequence>MRTLLAALLAIFTMTTHADSTVTTPTVLELRQYKIFADKRDEMIAVFDGKLIEGQEAVGMRLLGQFRDLDDPNRFTWMREFPNMDARGKALTDFYTGPVWKAHRGEANPLLEDNDNVLLLKPATAELALSVPAASERTKSGDQPTAANIIVVTIYYLWKDPSEGFTRFFAEKLKPELTAAGVPVLGGYVTEATPNNFPALPVRQHEKVFVWFTRMQDAAGYDPLRRKLDGSAIGRELEDYQERAPQVLRLAPTPRSLLR</sequence>
<dbReference type="SUPFAM" id="SSF54909">
    <property type="entry name" value="Dimeric alpha+beta barrel"/>
    <property type="match status" value="1"/>
</dbReference>
<feature type="signal peptide" evidence="1">
    <location>
        <begin position="1"/>
        <end position="18"/>
    </location>
</feature>
<proteinExistence type="predicted"/>
<evidence type="ECO:0000313" key="3">
    <source>
        <dbReference type="EMBL" id="GFE81578.1"/>
    </source>
</evidence>
<dbReference type="Pfam" id="PF07978">
    <property type="entry name" value="NIPSNAP"/>
    <property type="match status" value="1"/>
</dbReference>
<evidence type="ECO:0000256" key="1">
    <source>
        <dbReference type="SAM" id="SignalP"/>
    </source>
</evidence>
<accession>A0A829YFF0</accession>
<keyword evidence="4" id="KW-1185">Reference proteome</keyword>
<feature type="chain" id="PRO_5032991360" evidence="1">
    <location>
        <begin position="19"/>
        <end position="259"/>
    </location>
</feature>
<dbReference type="AlphaFoldDB" id="A0A829YFF0"/>
<dbReference type="InterPro" id="IPR011008">
    <property type="entry name" value="Dimeric_a/b-barrel"/>
</dbReference>
<dbReference type="RefSeq" id="WP_161813207.1">
    <property type="nucleotide sequence ID" value="NZ_BLJN01000003.1"/>
</dbReference>
<keyword evidence="1" id="KW-0732">Signal</keyword>
<feature type="domain" description="NIPSNAP" evidence="2">
    <location>
        <begin position="29"/>
        <end position="120"/>
    </location>
</feature>